<evidence type="ECO:0000256" key="1">
    <source>
        <dbReference type="SAM" id="Phobius"/>
    </source>
</evidence>
<keyword evidence="3" id="KW-1185">Reference proteome</keyword>
<gene>
    <name evidence="2" type="ORF">R4146_07280</name>
</gene>
<reference evidence="2 3" key="1">
    <citation type="submission" date="2023-10" db="EMBL/GenBank/DDBJ databases">
        <title>Nicoliella lavandulae sp. nov. isolated from Lavandula angustifolia flowers.</title>
        <authorList>
            <person name="Alcantara C."/>
            <person name="Zuniga M."/>
            <person name="Landete J.M."/>
            <person name="Monedero V."/>
        </authorList>
    </citation>
    <scope>NUCLEOTIDE SEQUENCE [LARGE SCALE GENOMIC DNA]</scope>
    <source>
        <strain evidence="2 3">Es01</strain>
    </source>
</reference>
<dbReference type="Proteomes" id="UP001370590">
    <property type="component" value="Unassembled WGS sequence"/>
</dbReference>
<evidence type="ECO:0000313" key="2">
    <source>
        <dbReference type="EMBL" id="MEJ6400944.1"/>
    </source>
</evidence>
<name>A0ABU8SMG9_9LACO</name>
<proteinExistence type="predicted"/>
<feature type="transmembrane region" description="Helical" evidence="1">
    <location>
        <begin position="6"/>
        <end position="27"/>
    </location>
</feature>
<evidence type="ECO:0000313" key="3">
    <source>
        <dbReference type="Proteomes" id="UP001370590"/>
    </source>
</evidence>
<accession>A0ABU8SMG9</accession>
<organism evidence="2 3">
    <name type="scientific">Nicoliella lavandulae</name>
    <dbReference type="NCBI Taxonomy" id="3082954"/>
    <lineage>
        <taxon>Bacteria</taxon>
        <taxon>Bacillati</taxon>
        <taxon>Bacillota</taxon>
        <taxon>Bacilli</taxon>
        <taxon>Lactobacillales</taxon>
        <taxon>Lactobacillaceae</taxon>
        <taxon>Nicoliella</taxon>
    </lineage>
</organism>
<keyword evidence="1" id="KW-0472">Membrane</keyword>
<keyword evidence="1" id="KW-0812">Transmembrane</keyword>
<dbReference type="RefSeq" id="WP_339960794.1">
    <property type="nucleotide sequence ID" value="NZ_JAWMWH010000003.1"/>
</dbReference>
<keyword evidence="1" id="KW-1133">Transmembrane helix</keyword>
<feature type="transmembrane region" description="Helical" evidence="1">
    <location>
        <begin position="48"/>
        <end position="66"/>
    </location>
</feature>
<comment type="caution">
    <text evidence="2">The sequence shown here is derived from an EMBL/GenBank/DDBJ whole genome shotgun (WGS) entry which is preliminary data.</text>
</comment>
<sequence>MHDNPIMRIIFNFANIQNFILIIFLFLNIGFQARNRHADVQSDGLSNFILILALCESLNFAGTAVMRDFGFHNPQIKVFVGLAIIIISWIVAIAFTIWNFRYLKKLSKHANKIENN</sequence>
<protein>
    <submittedName>
        <fullName evidence="2">Uncharacterized protein</fullName>
    </submittedName>
</protein>
<feature type="transmembrane region" description="Helical" evidence="1">
    <location>
        <begin position="78"/>
        <end position="98"/>
    </location>
</feature>
<dbReference type="EMBL" id="JAWMWH010000003">
    <property type="protein sequence ID" value="MEJ6400944.1"/>
    <property type="molecule type" value="Genomic_DNA"/>
</dbReference>